<feature type="transmembrane region" description="Helical" evidence="1">
    <location>
        <begin position="39"/>
        <end position="58"/>
    </location>
</feature>
<evidence type="ECO:0000256" key="1">
    <source>
        <dbReference type="SAM" id="Phobius"/>
    </source>
</evidence>
<keyword evidence="4" id="KW-1185">Reference proteome</keyword>
<evidence type="ECO:0000313" key="4">
    <source>
        <dbReference type="Proteomes" id="UP000006727"/>
    </source>
</evidence>
<reference evidence="2 4" key="1">
    <citation type="journal article" date="2008" name="Science">
        <title>The Physcomitrella genome reveals evolutionary insights into the conquest of land by plants.</title>
        <authorList>
            <person name="Rensing S."/>
            <person name="Lang D."/>
            <person name="Zimmer A."/>
            <person name="Terry A."/>
            <person name="Salamov A."/>
            <person name="Shapiro H."/>
            <person name="Nishiyama T."/>
            <person name="Perroud P.-F."/>
            <person name="Lindquist E."/>
            <person name="Kamisugi Y."/>
            <person name="Tanahashi T."/>
            <person name="Sakakibara K."/>
            <person name="Fujita T."/>
            <person name="Oishi K."/>
            <person name="Shin-I T."/>
            <person name="Kuroki Y."/>
            <person name="Toyoda A."/>
            <person name="Suzuki Y."/>
            <person name="Hashimoto A."/>
            <person name="Yamaguchi K."/>
            <person name="Sugano A."/>
            <person name="Kohara Y."/>
            <person name="Fujiyama A."/>
            <person name="Anterola A."/>
            <person name="Aoki S."/>
            <person name="Ashton N."/>
            <person name="Barbazuk W.B."/>
            <person name="Barker E."/>
            <person name="Bennetzen J."/>
            <person name="Bezanilla M."/>
            <person name="Blankenship R."/>
            <person name="Cho S.H."/>
            <person name="Dutcher S."/>
            <person name="Estelle M."/>
            <person name="Fawcett J.A."/>
            <person name="Gundlach H."/>
            <person name="Hanada K."/>
            <person name="Heyl A."/>
            <person name="Hicks K.A."/>
            <person name="Hugh J."/>
            <person name="Lohr M."/>
            <person name="Mayer K."/>
            <person name="Melkozernov A."/>
            <person name="Murata T."/>
            <person name="Nelson D."/>
            <person name="Pils B."/>
            <person name="Prigge M."/>
            <person name="Reiss B."/>
            <person name="Renner T."/>
            <person name="Rombauts S."/>
            <person name="Rushton P."/>
            <person name="Sanderfoot A."/>
            <person name="Schween G."/>
            <person name="Shiu S.-H."/>
            <person name="Stueber K."/>
            <person name="Theodoulou F.L."/>
            <person name="Tu H."/>
            <person name="Van de Peer Y."/>
            <person name="Verrier P.J."/>
            <person name="Waters E."/>
            <person name="Wood A."/>
            <person name="Yang L."/>
            <person name="Cove D."/>
            <person name="Cuming A."/>
            <person name="Hasebe M."/>
            <person name="Lucas S."/>
            <person name="Mishler D.B."/>
            <person name="Reski R."/>
            <person name="Grigoriev I."/>
            <person name="Quatrano R.S."/>
            <person name="Boore J.L."/>
        </authorList>
    </citation>
    <scope>NUCLEOTIDE SEQUENCE [LARGE SCALE GENOMIC DNA]</scope>
    <source>
        <strain evidence="3 4">cv. Gransden 2004</strain>
    </source>
</reference>
<gene>
    <name evidence="2" type="ORF">PHYPA_027100</name>
</gene>
<dbReference type="InParanoid" id="A0A2K1INE1"/>
<name>A0A2K1INE1_PHYPA</name>
<dbReference type="EnsemblPlants" id="Pp3c22_13510V3.1">
    <property type="protein sequence ID" value="PAC:32904632.CDS.1"/>
    <property type="gene ID" value="Pp3c22_13510"/>
</dbReference>
<protein>
    <submittedName>
        <fullName evidence="2 3">Uncharacterized protein</fullName>
    </submittedName>
</protein>
<sequence>MKIVHGPMMLLPFSKFGFGDPKFVRRGGTAKRCPTNSPFWVGLSTIILFPSPLCVASIRMGRRIQTQAYNSAKLRNSKLAGGPRISVEQFA</sequence>
<reference evidence="3" key="3">
    <citation type="submission" date="2020-12" db="UniProtKB">
        <authorList>
            <consortium name="EnsemblPlants"/>
        </authorList>
    </citation>
    <scope>IDENTIFICATION</scope>
</reference>
<dbReference type="Gramene" id="Pp3c22_13510V3.1">
    <property type="protein sequence ID" value="PAC:32904632.CDS.1"/>
    <property type="gene ID" value="Pp3c22_13510"/>
</dbReference>
<evidence type="ECO:0000313" key="2">
    <source>
        <dbReference type="EMBL" id="PNR30784.1"/>
    </source>
</evidence>
<accession>A0A2K1INE1</accession>
<dbReference type="Proteomes" id="UP000006727">
    <property type="component" value="Chromosome 22"/>
</dbReference>
<keyword evidence="1" id="KW-1133">Transmembrane helix</keyword>
<proteinExistence type="predicted"/>
<keyword evidence="1" id="KW-0472">Membrane</keyword>
<evidence type="ECO:0000313" key="3">
    <source>
        <dbReference type="EnsemblPlants" id="PAC:32904632.CDS.1"/>
    </source>
</evidence>
<dbReference type="EMBL" id="ABEU02000022">
    <property type="protein sequence ID" value="PNR30784.1"/>
    <property type="molecule type" value="Genomic_DNA"/>
</dbReference>
<reference evidence="2 4" key="2">
    <citation type="journal article" date="2018" name="Plant J.">
        <title>The Physcomitrella patens chromosome-scale assembly reveals moss genome structure and evolution.</title>
        <authorList>
            <person name="Lang D."/>
            <person name="Ullrich K.K."/>
            <person name="Murat F."/>
            <person name="Fuchs J."/>
            <person name="Jenkins J."/>
            <person name="Haas F.B."/>
            <person name="Piednoel M."/>
            <person name="Gundlach H."/>
            <person name="Van Bel M."/>
            <person name="Meyberg R."/>
            <person name="Vives C."/>
            <person name="Morata J."/>
            <person name="Symeonidi A."/>
            <person name="Hiss M."/>
            <person name="Muchero W."/>
            <person name="Kamisugi Y."/>
            <person name="Saleh O."/>
            <person name="Blanc G."/>
            <person name="Decker E.L."/>
            <person name="van Gessel N."/>
            <person name="Grimwood J."/>
            <person name="Hayes R.D."/>
            <person name="Graham S.W."/>
            <person name="Gunter L.E."/>
            <person name="McDaniel S.F."/>
            <person name="Hoernstein S.N.W."/>
            <person name="Larsson A."/>
            <person name="Li F.W."/>
            <person name="Perroud P.F."/>
            <person name="Phillips J."/>
            <person name="Ranjan P."/>
            <person name="Rokshar D.S."/>
            <person name="Rothfels C.J."/>
            <person name="Schneider L."/>
            <person name="Shu S."/>
            <person name="Stevenson D.W."/>
            <person name="Thummler F."/>
            <person name="Tillich M."/>
            <person name="Villarreal Aguilar J.C."/>
            <person name="Widiez T."/>
            <person name="Wong G.K."/>
            <person name="Wymore A."/>
            <person name="Zhang Y."/>
            <person name="Zimmer A.D."/>
            <person name="Quatrano R.S."/>
            <person name="Mayer K.F.X."/>
            <person name="Goodstein D."/>
            <person name="Casacuberta J.M."/>
            <person name="Vandepoele K."/>
            <person name="Reski R."/>
            <person name="Cuming A.C."/>
            <person name="Tuskan G.A."/>
            <person name="Maumus F."/>
            <person name="Salse J."/>
            <person name="Schmutz J."/>
            <person name="Rensing S.A."/>
        </authorList>
    </citation>
    <scope>NUCLEOTIDE SEQUENCE [LARGE SCALE GENOMIC DNA]</scope>
    <source>
        <strain evidence="3 4">cv. Gransden 2004</strain>
    </source>
</reference>
<dbReference type="AlphaFoldDB" id="A0A2K1INE1"/>
<keyword evidence="1" id="KW-0812">Transmembrane</keyword>
<organism evidence="2">
    <name type="scientific">Physcomitrium patens</name>
    <name type="common">Spreading-leaved earth moss</name>
    <name type="synonym">Physcomitrella patens</name>
    <dbReference type="NCBI Taxonomy" id="3218"/>
    <lineage>
        <taxon>Eukaryota</taxon>
        <taxon>Viridiplantae</taxon>
        <taxon>Streptophyta</taxon>
        <taxon>Embryophyta</taxon>
        <taxon>Bryophyta</taxon>
        <taxon>Bryophytina</taxon>
        <taxon>Bryopsida</taxon>
        <taxon>Funariidae</taxon>
        <taxon>Funariales</taxon>
        <taxon>Funariaceae</taxon>
        <taxon>Physcomitrium</taxon>
    </lineage>
</organism>